<dbReference type="OrthoDB" id="9815829at2"/>
<proteinExistence type="predicted"/>
<dbReference type="InterPro" id="IPR029044">
    <property type="entry name" value="Nucleotide-diphossugar_trans"/>
</dbReference>
<reference evidence="2 3" key="1">
    <citation type="journal article" date="2019" name="Environ. Microbiol.">
        <title>Species interactions and distinct microbial communities in high Arctic permafrost affected cryosols are associated with the CH4 and CO2 gas fluxes.</title>
        <authorList>
            <person name="Altshuler I."/>
            <person name="Hamel J."/>
            <person name="Turney S."/>
            <person name="Magnuson E."/>
            <person name="Levesque R."/>
            <person name="Greer C."/>
            <person name="Whyte L.G."/>
        </authorList>
    </citation>
    <scope>NUCLEOTIDE SEQUENCE [LARGE SCALE GENOMIC DNA]</scope>
    <source>
        <strain evidence="2 3">S9.2P</strain>
    </source>
</reference>
<dbReference type="GO" id="GO:0016758">
    <property type="term" value="F:hexosyltransferase activity"/>
    <property type="evidence" value="ECO:0007669"/>
    <property type="project" value="UniProtKB-ARBA"/>
</dbReference>
<dbReference type="PANTHER" id="PTHR22916:SF3">
    <property type="entry name" value="UDP-GLCNAC:BETAGAL BETA-1,3-N-ACETYLGLUCOSAMINYLTRANSFERASE-LIKE PROTEIN 1"/>
    <property type="match status" value="1"/>
</dbReference>
<dbReference type="SUPFAM" id="SSF53448">
    <property type="entry name" value="Nucleotide-diphospho-sugar transferases"/>
    <property type="match status" value="1"/>
</dbReference>
<comment type="caution">
    <text evidence="2">The sequence shown here is derived from an EMBL/GenBank/DDBJ whole genome shotgun (WGS) entry which is preliminary data.</text>
</comment>
<accession>A0A502HBW6</accession>
<evidence type="ECO:0000259" key="1">
    <source>
        <dbReference type="Pfam" id="PF00535"/>
    </source>
</evidence>
<sequence>MKKISVIIPNYNHSGYLAKRIESVLNQTYSNIEIFILDDCSIDDSLAIINSYALLDKRISVVANEFNSGSTFKQWKKGLALCSSDLVWIAESDDYANENFLATLAPLLIANEDAAIAYSNSRKVDGNGMLLNEWSEWKNATFKTDRWNNDYINNGENEVADYLMYDCTINNTSAVLFRKKNLLQVIDKIQDFRYAGDWFAFIALCLKANIIYVSRSLNFFRTHTENVSVEAVATGKIFLERFKCISFALNNLPNHNDQKTVLFRQIKNEFKSFLFNQIKNRKNQNLVGVMHGLRSLYSSDATLLIKLLGYVLLDQLKK</sequence>
<dbReference type="AlphaFoldDB" id="A0A502HBW6"/>
<keyword evidence="2" id="KW-0808">Transferase</keyword>
<evidence type="ECO:0000313" key="2">
    <source>
        <dbReference type="EMBL" id="TPG72259.1"/>
    </source>
</evidence>
<dbReference type="Pfam" id="PF00535">
    <property type="entry name" value="Glycos_transf_2"/>
    <property type="match status" value="1"/>
</dbReference>
<protein>
    <submittedName>
        <fullName evidence="2">Glycosyltransferase family 2 protein</fullName>
    </submittedName>
</protein>
<gene>
    <name evidence="2" type="ORF">EAH73_03230</name>
</gene>
<evidence type="ECO:0000313" key="3">
    <source>
        <dbReference type="Proteomes" id="UP000317646"/>
    </source>
</evidence>
<dbReference type="PANTHER" id="PTHR22916">
    <property type="entry name" value="GLYCOSYLTRANSFERASE"/>
    <property type="match status" value="1"/>
</dbReference>
<keyword evidence="3" id="KW-1185">Reference proteome</keyword>
<name>A0A502HBW6_9BACT</name>
<dbReference type="InterPro" id="IPR001173">
    <property type="entry name" value="Glyco_trans_2-like"/>
</dbReference>
<dbReference type="EMBL" id="RCYZ01000001">
    <property type="protein sequence ID" value="TPG72259.1"/>
    <property type="molecule type" value="Genomic_DNA"/>
</dbReference>
<dbReference type="Gene3D" id="3.90.550.10">
    <property type="entry name" value="Spore Coat Polysaccharide Biosynthesis Protein SpsA, Chain A"/>
    <property type="match status" value="1"/>
</dbReference>
<feature type="domain" description="Glycosyltransferase 2-like" evidence="1">
    <location>
        <begin position="5"/>
        <end position="153"/>
    </location>
</feature>
<dbReference type="Proteomes" id="UP000317646">
    <property type="component" value="Unassembled WGS sequence"/>
</dbReference>
<organism evidence="2 3">
    <name type="scientific">Hymenobacter nivis</name>
    <dbReference type="NCBI Taxonomy" id="1850093"/>
    <lineage>
        <taxon>Bacteria</taxon>
        <taxon>Pseudomonadati</taxon>
        <taxon>Bacteroidota</taxon>
        <taxon>Cytophagia</taxon>
        <taxon>Cytophagales</taxon>
        <taxon>Hymenobacteraceae</taxon>
        <taxon>Hymenobacter</taxon>
    </lineage>
</organism>
<dbReference type="RefSeq" id="WP_140465039.1">
    <property type="nucleotide sequence ID" value="NZ_RCYZ01000001.1"/>
</dbReference>